<sequence>MQKATGKLPQGYLKQLQDKEVGANGAIKKPRLAITDSFPLPTSSDRASIGNKSEGRIGAFDIKGTVKIKEKQPQQATIIEDQLAMLKEVYSDNNIDAECSKAADNMQEPRPPGDDCPEVGNLTIGQNNEVVSSSQPEDDVVPSSQPKEDPHEAKELSELEALLTSTAKASSVQIGKIAIVDDNEKSRLFGPQPSRVLRSQNRLSNRPLVPYDYTSPVIPRRNIKRSFEVQSDNDFIDDSAVNGNPKRTSNGRSTPAKDGKIPELPPDYDQTLEARNFITKGRKQCDETFGELSIKGYDLYSLRTRQYVNDLIIDNYLKLVCKRSLLTTNNYRKSYAFGTFFYTMLNNGQDQEKLASWVKENLFEFELLFLPINQENHWFLFVVDMFYAAKIKHEIEWDDWSTAPTAEQVGPNQTNGVDCGIFLCQYAEHLSRRAKLDFSQRGMVNYRKIMLYELMNGELLPKYDDVETSNQDTGS</sequence>
<dbReference type="WBParaSite" id="PS1159_v2.g1742.t1">
    <property type="protein sequence ID" value="PS1159_v2.g1742.t1"/>
    <property type="gene ID" value="PS1159_v2.g1742"/>
</dbReference>
<proteinExistence type="predicted"/>
<reference evidence="2" key="1">
    <citation type="submission" date="2022-11" db="UniProtKB">
        <authorList>
            <consortium name="WormBaseParasite"/>
        </authorList>
    </citation>
    <scope>IDENTIFICATION</scope>
</reference>
<evidence type="ECO:0000313" key="2">
    <source>
        <dbReference type="WBParaSite" id="PS1159_v2.g1742.t1"/>
    </source>
</evidence>
<dbReference type="Proteomes" id="UP000887580">
    <property type="component" value="Unplaced"/>
</dbReference>
<organism evidence="1 2">
    <name type="scientific">Panagrolaimus sp. PS1159</name>
    <dbReference type="NCBI Taxonomy" id="55785"/>
    <lineage>
        <taxon>Eukaryota</taxon>
        <taxon>Metazoa</taxon>
        <taxon>Ecdysozoa</taxon>
        <taxon>Nematoda</taxon>
        <taxon>Chromadorea</taxon>
        <taxon>Rhabditida</taxon>
        <taxon>Tylenchina</taxon>
        <taxon>Panagrolaimomorpha</taxon>
        <taxon>Panagrolaimoidea</taxon>
        <taxon>Panagrolaimidae</taxon>
        <taxon>Panagrolaimus</taxon>
    </lineage>
</organism>
<name>A0AC35FH04_9BILA</name>
<accession>A0AC35FH04</accession>
<evidence type="ECO:0000313" key="1">
    <source>
        <dbReference type="Proteomes" id="UP000887580"/>
    </source>
</evidence>
<protein>
    <submittedName>
        <fullName evidence="2">Ubiquitin-like protease family profile domain-containing protein</fullName>
    </submittedName>
</protein>